<dbReference type="InterPro" id="IPR043133">
    <property type="entry name" value="GTP-CH-I_C/QueF"/>
</dbReference>
<keyword evidence="8 9" id="KW-0289">Folate biosynthesis</keyword>
<dbReference type="STRING" id="168384.SAMN05660368_03244"/>
<dbReference type="InterPro" id="IPR000550">
    <property type="entry name" value="Hppk"/>
</dbReference>
<dbReference type="NCBIfam" id="TIGR00525">
    <property type="entry name" value="folB"/>
    <property type="match status" value="1"/>
</dbReference>
<dbReference type="EC" id="4.1.2.25" evidence="9"/>
<dbReference type="CDD" id="cd00534">
    <property type="entry name" value="DHNA_DHNTPE"/>
    <property type="match status" value="1"/>
</dbReference>
<dbReference type="Proteomes" id="UP000005561">
    <property type="component" value="Unassembled WGS sequence"/>
</dbReference>
<dbReference type="PANTHER" id="PTHR43071:SF1">
    <property type="entry name" value="2-AMINO-4-HYDROXY-6-HYDROXYMETHYLDIHYDROPTERIDINE PYROPHOSPHOKINASE"/>
    <property type="match status" value="1"/>
</dbReference>
<dbReference type="PROSITE" id="PS00794">
    <property type="entry name" value="HPPK"/>
    <property type="match status" value="1"/>
</dbReference>
<evidence type="ECO:0000256" key="7">
    <source>
        <dbReference type="ARBA" id="ARBA00022840"/>
    </source>
</evidence>
<comment type="function">
    <text evidence="9">Catalyzes the conversion of 7,8-dihydroneopterin to 6-hydroxymethyl-7,8-dihydropterin.</text>
</comment>
<evidence type="ECO:0000256" key="6">
    <source>
        <dbReference type="ARBA" id="ARBA00022777"/>
    </source>
</evidence>
<keyword evidence="7" id="KW-0067">ATP-binding</keyword>
<evidence type="ECO:0000256" key="1">
    <source>
        <dbReference type="ARBA" id="ARBA00000198"/>
    </source>
</evidence>
<evidence type="ECO:0000256" key="9">
    <source>
        <dbReference type="RuleBase" id="RU362079"/>
    </source>
</evidence>
<evidence type="ECO:0000256" key="3">
    <source>
        <dbReference type="ARBA" id="ARBA00009640"/>
    </source>
</evidence>
<feature type="domain" description="7,8-dihydro-6-hydroxymethylpterin-pyrophosphokinase" evidence="10">
    <location>
        <begin position="206"/>
        <end position="217"/>
    </location>
</feature>
<dbReference type="eggNOG" id="COG0801">
    <property type="taxonomic scope" value="Bacteria"/>
</dbReference>
<evidence type="ECO:0000256" key="4">
    <source>
        <dbReference type="ARBA" id="ARBA00022679"/>
    </source>
</evidence>
<dbReference type="InterPro" id="IPR006157">
    <property type="entry name" value="FolB_dom"/>
</dbReference>
<dbReference type="Gene3D" id="3.30.1130.10">
    <property type="match status" value="1"/>
</dbReference>
<dbReference type="RefSeq" id="WP_006864234.1">
    <property type="nucleotide sequence ID" value="NZ_ACCL02000029.1"/>
</dbReference>
<dbReference type="InterPro" id="IPR035907">
    <property type="entry name" value="Hppk_sf"/>
</dbReference>
<comment type="similarity">
    <text evidence="9">Belongs to the DHNA family.</text>
</comment>
<dbReference type="GO" id="GO:0003848">
    <property type="term" value="F:2-amino-4-hydroxy-6-hydroxymethyldihydropteridine diphosphokinase activity"/>
    <property type="evidence" value="ECO:0007669"/>
    <property type="project" value="UniProtKB-EC"/>
</dbReference>
<accession>C6LLD4</accession>
<gene>
    <name evidence="11" type="primary">folK</name>
    <name evidence="11" type="ORF">BRYFOR_09481</name>
</gene>
<dbReference type="NCBIfam" id="TIGR01498">
    <property type="entry name" value="folK"/>
    <property type="match status" value="1"/>
</dbReference>
<comment type="caution">
    <text evidence="11">The sequence shown here is derived from an EMBL/GenBank/DDBJ whole genome shotgun (WGS) entry which is preliminary data.</text>
</comment>
<evidence type="ECO:0000256" key="2">
    <source>
        <dbReference type="ARBA" id="ARBA00005051"/>
    </source>
</evidence>
<name>C6LLD4_9FIRM</name>
<dbReference type="EC" id="2.7.6.3" evidence="9"/>
<sequence length="271" mass="30666">MDKITIKNLEVFARHGVFPEENALGQKFVLSAELFTDTRLAGRTDELEYSIDYGSFSQYMTKFMQEHTFRLIEAAAEQLAEALLLAFPRLQAVRLEIKKPWAPIHLPLETVSVEIMRGWHTAYIALGSNMGDKKAYLDGAVQALRDTKGCRVTAVADYIVTAPYGGVEQDDFLNGALALQTLLTPQELLARLHEIEAAAGRERIVRWGPRTLDLDILLYDDQVIDTEELTVPHKELHLREFVLVPLAQIAPHVRHPLLKKTIEELKTEVVR</sequence>
<dbReference type="SMART" id="SM00905">
    <property type="entry name" value="FolB"/>
    <property type="match status" value="1"/>
</dbReference>
<evidence type="ECO:0000259" key="10">
    <source>
        <dbReference type="PROSITE" id="PS00794"/>
    </source>
</evidence>
<dbReference type="GO" id="GO:0046654">
    <property type="term" value="P:tetrahydrofolate biosynthetic process"/>
    <property type="evidence" value="ECO:0007669"/>
    <property type="project" value="UniProtKB-UniRule"/>
</dbReference>
<dbReference type="CDD" id="cd00483">
    <property type="entry name" value="HPPK"/>
    <property type="match status" value="1"/>
</dbReference>
<dbReference type="Pfam" id="PF01288">
    <property type="entry name" value="HPPK"/>
    <property type="match status" value="1"/>
</dbReference>
<comment type="similarity">
    <text evidence="3">In the N-terminal section; belongs to the DHNA family.</text>
</comment>
<dbReference type="OrthoDB" id="9808041at2"/>
<dbReference type="UniPathway" id="UPA00077">
    <property type="reaction ID" value="UER00154"/>
</dbReference>
<keyword evidence="12" id="KW-1185">Reference proteome</keyword>
<dbReference type="EMBL" id="ACCL02000029">
    <property type="protein sequence ID" value="EET58557.1"/>
    <property type="molecule type" value="Genomic_DNA"/>
</dbReference>
<organism evidence="11 12">
    <name type="scientific">Marvinbryantia formatexigens DSM 14469</name>
    <dbReference type="NCBI Taxonomy" id="478749"/>
    <lineage>
        <taxon>Bacteria</taxon>
        <taxon>Bacillati</taxon>
        <taxon>Bacillota</taxon>
        <taxon>Clostridia</taxon>
        <taxon>Lachnospirales</taxon>
        <taxon>Lachnospiraceae</taxon>
        <taxon>Marvinbryantia</taxon>
    </lineage>
</organism>
<evidence type="ECO:0000256" key="8">
    <source>
        <dbReference type="ARBA" id="ARBA00022909"/>
    </source>
</evidence>
<dbReference type="InterPro" id="IPR006156">
    <property type="entry name" value="Dihydroneopterin_aldolase"/>
</dbReference>
<dbReference type="Gene3D" id="3.30.70.560">
    <property type="entry name" value="7,8-Dihydro-6-hydroxymethylpterin-pyrophosphokinase HPPK"/>
    <property type="match status" value="1"/>
</dbReference>
<reference evidence="11" key="1">
    <citation type="submission" date="2009-07" db="EMBL/GenBank/DDBJ databases">
        <authorList>
            <person name="Weinstock G."/>
            <person name="Sodergren E."/>
            <person name="Clifton S."/>
            <person name="Fulton L."/>
            <person name="Fulton B."/>
            <person name="Courtney L."/>
            <person name="Fronick C."/>
            <person name="Harrison M."/>
            <person name="Strong C."/>
            <person name="Farmer C."/>
            <person name="Delahaunty K."/>
            <person name="Markovic C."/>
            <person name="Hall O."/>
            <person name="Minx P."/>
            <person name="Tomlinson C."/>
            <person name="Mitreva M."/>
            <person name="Nelson J."/>
            <person name="Hou S."/>
            <person name="Wollam A."/>
            <person name="Pepin K.H."/>
            <person name="Johnson M."/>
            <person name="Bhonagiri V."/>
            <person name="Nash W.E."/>
            <person name="Warren W."/>
            <person name="Chinwalla A."/>
            <person name="Mardis E.R."/>
            <person name="Wilson R.K."/>
        </authorList>
    </citation>
    <scope>NUCLEOTIDE SEQUENCE [LARGE SCALE GENOMIC DNA]</scope>
    <source>
        <strain evidence="11">DSM 14469</strain>
    </source>
</reference>
<comment type="catalytic activity">
    <reaction evidence="1">
        <text>6-hydroxymethyl-7,8-dihydropterin + ATP = (7,8-dihydropterin-6-yl)methyl diphosphate + AMP + H(+)</text>
        <dbReference type="Rhea" id="RHEA:11412"/>
        <dbReference type="ChEBI" id="CHEBI:15378"/>
        <dbReference type="ChEBI" id="CHEBI:30616"/>
        <dbReference type="ChEBI" id="CHEBI:44841"/>
        <dbReference type="ChEBI" id="CHEBI:72950"/>
        <dbReference type="ChEBI" id="CHEBI:456215"/>
        <dbReference type="EC" id="2.7.6.3"/>
    </reaction>
</comment>
<keyword evidence="5" id="KW-0547">Nucleotide-binding</keyword>
<dbReference type="GO" id="GO:0016301">
    <property type="term" value="F:kinase activity"/>
    <property type="evidence" value="ECO:0007669"/>
    <property type="project" value="UniProtKB-KW"/>
</dbReference>
<keyword evidence="6" id="KW-0418">Kinase</keyword>
<dbReference type="GO" id="GO:0004150">
    <property type="term" value="F:dihydroneopterin aldolase activity"/>
    <property type="evidence" value="ECO:0007669"/>
    <property type="project" value="UniProtKB-UniRule"/>
</dbReference>
<dbReference type="NCBIfam" id="TIGR00526">
    <property type="entry name" value="folB_dom"/>
    <property type="match status" value="1"/>
</dbReference>
<keyword evidence="9" id="KW-0456">Lyase</keyword>
<dbReference type="AlphaFoldDB" id="C6LLD4"/>
<comment type="pathway">
    <text evidence="2">Cofactor biosynthesis; tetrahydrofolate biosynthesis; 2-amino-4-hydroxy-6-hydroxymethyl-7,8-dihydropteridine diphosphate from 7,8-dihydroneopterin triphosphate: step 4/4.</text>
</comment>
<dbReference type="GO" id="GO:0046656">
    <property type="term" value="P:folic acid biosynthetic process"/>
    <property type="evidence" value="ECO:0007669"/>
    <property type="project" value="UniProtKB-UniRule"/>
</dbReference>
<dbReference type="eggNOG" id="COG1539">
    <property type="taxonomic scope" value="Bacteria"/>
</dbReference>
<comment type="pathway">
    <text evidence="9">Cofactor biosynthesis; tetrahydrofolate biosynthesis; 2-amino-4-hydroxy-6-hydroxymethyl-7,8-dihydropteridine diphosphate from 7,8-dihydroneopterin triphosphate: step 3/4.</text>
</comment>
<dbReference type="PANTHER" id="PTHR43071">
    <property type="entry name" value="2-AMINO-4-HYDROXY-6-HYDROXYMETHYLDIHYDROPTERIDINE PYROPHOSPHOKINASE"/>
    <property type="match status" value="1"/>
</dbReference>
<comment type="catalytic activity">
    <reaction evidence="9">
        <text>7,8-dihydroneopterin = 6-hydroxymethyl-7,8-dihydropterin + glycolaldehyde</text>
        <dbReference type="Rhea" id="RHEA:10540"/>
        <dbReference type="ChEBI" id="CHEBI:17001"/>
        <dbReference type="ChEBI" id="CHEBI:17071"/>
        <dbReference type="ChEBI" id="CHEBI:44841"/>
        <dbReference type="EC" id="4.1.2.25"/>
    </reaction>
</comment>
<evidence type="ECO:0000256" key="5">
    <source>
        <dbReference type="ARBA" id="ARBA00022741"/>
    </source>
</evidence>
<evidence type="ECO:0000313" key="12">
    <source>
        <dbReference type="Proteomes" id="UP000005561"/>
    </source>
</evidence>
<dbReference type="SUPFAM" id="SSF55620">
    <property type="entry name" value="Tetrahydrobiopterin biosynthesis enzymes-like"/>
    <property type="match status" value="1"/>
</dbReference>
<proteinExistence type="inferred from homology"/>
<dbReference type="GO" id="GO:0005524">
    <property type="term" value="F:ATP binding"/>
    <property type="evidence" value="ECO:0007669"/>
    <property type="project" value="UniProtKB-KW"/>
</dbReference>
<dbReference type="SUPFAM" id="SSF55083">
    <property type="entry name" value="6-hydroxymethyl-7,8-dihydropterin pyrophosphokinase, HPPK"/>
    <property type="match status" value="1"/>
</dbReference>
<evidence type="ECO:0000313" key="11">
    <source>
        <dbReference type="EMBL" id="EET58557.1"/>
    </source>
</evidence>
<keyword evidence="4 11" id="KW-0808">Transferase</keyword>
<dbReference type="Pfam" id="PF02152">
    <property type="entry name" value="FolB"/>
    <property type="match status" value="1"/>
</dbReference>
<protein>
    <recommendedName>
        <fullName evidence="9">Bifunctional folate synthesis protein</fullName>
    </recommendedName>
    <domain>
        <recommendedName>
            <fullName evidence="9">Dihydroneopterin aldolase</fullName>
            <shortName evidence="9">DHNA</shortName>
            <ecNumber evidence="9">4.1.2.25</ecNumber>
        </recommendedName>
        <alternativeName>
            <fullName evidence="9">7,8-dihydroneopterin aldolase</fullName>
        </alternativeName>
    </domain>
    <domain>
        <recommendedName>
            <fullName evidence="9">2-amino-4-hydroxy-6-hydroxymethyldihydropteridine pyrophosphokinase</fullName>
            <ecNumber evidence="9">2.7.6.3</ecNumber>
        </recommendedName>
        <alternativeName>
            <fullName evidence="9">6-hydroxymethyl-7,8-dihydropterin pyrophosphokinase</fullName>
            <shortName evidence="9">PPPK</shortName>
        </alternativeName>
        <alternativeName>
            <fullName evidence="9">7,8-dihydro-6-hydroxymethylpterin pyrophosphokinase</fullName>
            <shortName evidence="9">HPPK</shortName>
        </alternativeName>
    </domain>
</protein>